<keyword evidence="6 13" id="KW-0812">Transmembrane</keyword>
<dbReference type="GO" id="GO:0022904">
    <property type="term" value="P:respiratory electron transport chain"/>
    <property type="evidence" value="ECO:0007669"/>
    <property type="project" value="InterPro"/>
</dbReference>
<evidence type="ECO:0000256" key="3">
    <source>
        <dbReference type="ARBA" id="ARBA00022448"/>
    </source>
</evidence>
<comment type="similarity">
    <text evidence="12">Belongs to the cytochrome b561 family.</text>
</comment>
<keyword evidence="3" id="KW-0813">Transport</keyword>
<dbReference type="AlphaFoldDB" id="A0A4R6TU43"/>
<proteinExistence type="inferred from homology"/>
<comment type="caution">
    <text evidence="15">The sequence shown here is derived from an EMBL/GenBank/DDBJ whole genome shotgun (WGS) entry which is preliminary data.</text>
</comment>
<feature type="transmembrane region" description="Helical" evidence="13">
    <location>
        <begin position="45"/>
        <end position="67"/>
    </location>
</feature>
<feature type="transmembrane region" description="Helical" evidence="13">
    <location>
        <begin position="12"/>
        <end position="33"/>
    </location>
</feature>
<evidence type="ECO:0000256" key="8">
    <source>
        <dbReference type="ARBA" id="ARBA00022982"/>
    </source>
</evidence>
<comment type="subcellular location">
    <subcellularLocation>
        <location evidence="2">Cell membrane</location>
        <topology evidence="2">Multi-pass membrane protein</topology>
    </subcellularLocation>
</comment>
<evidence type="ECO:0000256" key="4">
    <source>
        <dbReference type="ARBA" id="ARBA00022475"/>
    </source>
</evidence>
<feature type="transmembrane region" description="Helical" evidence="13">
    <location>
        <begin position="87"/>
        <end position="107"/>
    </location>
</feature>
<name>A0A4R6TU43_9GAMM</name>
<evidence type="ECO:0000313" key="15">
    <source>
        <dbReference type="EMBL" id="TDQ36636.1"/>
    </source>
</evidence>
<dbReference type="SUPFAM" id="SSF81342">
    <property type="entry name" value="Transmembrane di-heme cytochromes"/>
    <property type="match status" value="1"/>
</dbReference>
<evidence type="ECO:0000256" key="11">
    <source>
        <dbReference type="ARBA" id="ARBA00023136"/>
    </source>
</evidence>
<keyword evidence="8" id="KW-0249">Electron transport</keyword>
<evidence type="ECO:0000256" key="5">
    <source>
        <dbReference type="ARBA" id="ARBA00022617"/>
    </source>
</evidence>
<feature type="transmembrane region" description="Helical" evidence="13">
    <location>
        <begin position="139"/>
        <end position="160"/>
    </location>
</feature>
<evidence type="ECO:0000256" key="7">
    <source>
        <dbReference type="ARBA" id="ARBA00022723"/>
    </source>
</evidence>
<evidence type="ECO:0000256" key="9">
    <source>
        <dbReference type="ARBA" id="ARBA00022989"/>
    </source>
</evidence>
<keyword evidence="10" id="KW-0408">Iron</keyword>
<evidence type="ECO:0000313" key="16">
    <source>
        <dbReference type="Proteomes" id="UP000294575"/>
    </source>
</evidence>
<protein>
    <submittedName>
        <fullName evidence="15">Cytochrome b561</fullName>
    </submittedName>
</protein>
<dbReference type="InterPro" id="IPR016174">
    <property type="entry name" value="Di-haem_cyt_TM"/>
</dbReference>
<organism evidence="15 16">
    <name type="scientific">Thiopseudomonas denitrificans</name>
    <dbReference type="NCBI Taxonomy" id="1501432"/>
    <lineage>
        <taxon>Bacteria</taxon>
        <taxon>Pseudomonadati</taxon>
        <taxon>Pseudomonadota</taxon>
        <taxon>Gammaproteobacteria</taxon>
        <taxon>Pseudomonadales</taxon>
        <taxon>Pseudomonadaceae</taxon>
        <taxon>Thiopseudomonas</taxon>
    </lineage>
</organism>
<dbReference type="InterPro" id="IPR052168">
    <property type="entry name" value="Cytochrome_b561_oxidase"/>
</dbReference>
<evidence type="ECO:0000256" key="13">
    <source>
        <dbReference type="SAM" id="Phobius"/>
    </source>
</evidence>
<keyword evidence="9 13" id="KW-1133">Transmembrane helix</keyword>
<accession>A0A4R6TU43</accession>
<evidence type="ECO:0000256" key="12">
    <source>
        <dbReference type="ARBA" id="ARBA00037975"/>
    </source>
</evidence>
<keyword evidence="11 13" id="KW-0472">Membrane</keyword>
<keyword evidence="5" id="KW-0349">Heme</keyword>
<evidence type="ECO:0000259" key="14">
    <source>
        <dbReference type="Pfam" id="PF01292"/>
    </source>
</evidence>
<comment type="cofactor">
    <cofactor evidence="1">
        <name>heme b</name>
        <dbReference type="ChEBI" id="CHEBI:60344"/>
    </cofactor>
</comment>
<feature type="domain" description="Cytochrome b561 bacterial/Ni-hydrogenase" evidence="14">
    <location>
        <begin position="5"/>
        <end position="176"/>
    </location>
</feature>
<dbReference type="PANTHER" id="PTHR30529">
    <property type="entry name" value="CYTOCHROME B561"/>
    <property type="match status" value="1"/>
</dbReference>
<dbReference type="GO" id="GO:0009055">
    <property type="term" value="F:electron transfer activity"/>
    <property type="evidence" value="ECO:0007669"/>
    <property type="project" value="InterPro"/>
</dbReference>
<dbReference type="GO" id="GO:0020037">
    <property type="term" value="F:heme binding"/>
    <property type="evidence" value="ECO:0007669"/>
    <property type="project" value="TreeGrafter"/>
</dbReference>
<dbReference type="RefSeq" id="WP_101496471.1">
    <property type="nucleotide sequence ID" value="NZ_LNJZ01000005.1"/>
</dbReference>
<evidence type="ECO:0000256" key="10">
    <source>
        <dbReference type="ARBA" id="ARBA00023004"/>
    </source>
</evidence>
<dbReference type="GO" id="GO:0005886">
    <property type="term" value="C:plasma membrane"/>
    <property type="evidence" value="ECO:0007669"/>
    <property type="project" value="UniProtKB-SubCell"/>
</dbReference>
<dbReference type="InterPro" id="IPR011577">
    <property type="entry name" value="Cyt_b561_bac/Ni-Hgenase"/>
</dbReference>
<dbReference type="Gene3D" id="1.20.950.20">
    <property type="entry name" value="Transmembrane di-heme cytochromes, Chain C"/>
    <property type="match status" value="1"/>
</dbReference>
<gene>
    <name evidence="15" type="ORF">DFQ45_11116</name>
</gene>
<keyword evidence="16" id="KW-1185">Reference proteome</keyword>
<sequence>MHHSYNKPARVLHWLTAAIWLAVWSAGMLAVYARDWINPEHGLTITHKALAITLVVLVPLRIVWRLLHGSPGLPDSISPAMQQAAKLGHLAIYVVALVALPLSGWLWSSVADKPVMFLWLFQMPPLVAPAPDLYDAAKWLHVGLAWFCGAMIAGHILMALKHKWLDHDGVFESMWPRRG</sequence>
<evidence type="ECO:0000256" key="6">
    <source>
        <dbReference type="ARBA" id="ARBA00022692"/>
    </source>
</evidence>
<keyword evidence="4" id="KW-1003">Cell membrane</keyword>
<dbReference type="GO" id="GO:0046872">
    <property type="term" value="F:metal ion binding"/>
    <property type="evidence" value="ECO:0007669"/>
    <property type="project" value="UniProtKB-KW"/>
</dbReference>
<reference evidence="15 16" key="1">
    <citation type="submission" date="2019-03" db="EMBL/GenBank/DDBJ databases">
        <title>Genomic Encyclopedia of Type Strains, Phase IV (KMG-IV): sequencing the most valuable type-strain genomes for metagenomic binning, comparative biology and taxonomic classification.</title>
        <authorList>
            <person name="Goeker M."/>
        </authorList>
    </citation>
    <scope>NUCLEOTIDE SEQUENCE [LARGE SCALE GENOMIC DNA]</scope>
    <source>
        <strain evidence="15 16">DSM 28679</strain>
    </source>
</reference>
<dbReference type="EMBL" id="SNYK01000011">
    <property type="protein sequence ID" value="TDQ36636.1"/>
    <property type="molecule type" value="Genomic_DNA"/>
</dbReference>
<dbReference type="PANTHER" id="PTHR30529:SF1">
    <property type="entry name" value="CYTOCHROME B561 HOMOLOG 2"/>
    <property type="match status" value="1"/>
</dbReference>
<evidence type="ECO:0000256" key="1">
    <source>
        <dbReference type="ARBA" id="ARBA00001970"/>
    </source>
</evidence>
<dbReference type="Proteomes" id="UP000294575">
    <property type="component" value="Unassembled WGS sequence"/>
</dbReference>
<dbReference type="OrthoDB" id="9793784at2"/>
<evidence type="ECO:0000256" key="2">
    <source>
        <dbReference type="ARBA" id="ARBA00004651"/>
    </source>
</evidence>
<dbReference type="Pfam" id="PF01292">
    <property type="entry name" value="Ni_hydr_CYTB"/>
    <property type="match status" value="1"/>
</dbReference>
<keyword evidence="7" id="KW-0479">Metal-binding</keyword>